<dbReference type="PRINTS" id="PR00196">
    <property type="entry name" value="ANNEXIN"/>
</dbReference>
<dbReference type="InterPro" id="IPR001464">
    <property type="entry name" value="Annexin"/>
</dbReference>
<dbReference type="SUPFAM" id="SSF47874">
    <property type="entry name" value="Annexin"/>
    <property type="match status" value="1"/>
</dbReference>
<dbReference type="FunFam" id="1.10.220.10:FF:000003">
    <property type="entry name" value="Annexin"/>
    <property type="match status" value="1"/>
</dbReference>
<evidence type="ECO:0000256" key="6">
    <source>
        <dbReference type="RuleBase" id="RU003540"/>
    </source>
</evidence>
<dbReference type="PANTHER" id="PTHR10502">
    <property type="entry name" value="ANNEXIN"/>
    <property type="match status" value="1"/>
</dbReference>
<accession>A0AA38M4B3</accession>
<evidence type="ECO:0000256" key="4">
    <source>
        <dbReference type="ARBA" id="ARBA00023216"/>
    </source>
</evidence>
<dbReference type="Pfam" id="PF00191">
    <property type="entry name" value="Annexin"/>
    <property type="match status" value="4"/>
</dbReference>
<keyword evidence="4 6" id="KW-0041">Annexin</keyword>
<keyword evidence="8" id="KW-1185">Reference proteome</keyword>
<keyword evidence="5 6" id="KW-0111">Calcium/phospholipid-binding</keyword>
<protein>
    <recommendedName>
        <fullName evidence="6">Annexin</fullName>
    </recommendedName>
</protein>
<sequence length="325" mass="36331">MNKSGKLFPTGNTPTVVPSSSFVASEDADNLYNALQADTTNVSAIIKILAKRSLAQRFDIINKYRAQYDADLVEDLKSKLFGDIETLIVALMTPLDQYYASELHHAMAGLGTDENDLTQILCTLSNAEILAVRRSYHQQYSVNLGDDITDDTSDKYKDFLVSLCRTERVEDEDLDQEAAVTDAQSLFNTTTETRWSVYHDLFCHRSYAQLKLIFEEYEKVAGKSIEDSIQEFFSGDVKTGLLDIVGVAKNPIGFFAQQLHATIAGVGTSDRDLMRLIVTRCEIDLADIKREYQAQYSVTLAADIIDDTSGDYRNCLLILIAEEPL</sequence>
<reference evidence="7" key="1">
    <citation type="journal article" date="2023" name="G3 (Bethesda)">
        <title>Whole genome assemblies of Zophobas morio and Tenebrio molitor.</title>
        <authorList>
            <person name="Kaur S."/>
            <person name="Stinson S.A."/>
            <person name="diCenzo G.C."/>
        </authorList>
    </citation>
    <scope>NUCLEOTIDE SEQUENCE</scope>
    <source>
        <strain evidence="7">QUZm001</strain>
    </source>
</reference>
<dbReference type="Gene3D" id="1.10.220.10">
    <property type="entry name" value="Annexin"/>
    <property type="match status" value="4"/>
</dbReference>
<keyword evidence="3 6" id="KW-0106">Calcium</keyword>
<dbReference type="GO" id="GO:0005509">
    <property type="term" value="F:calcium ion binding"/>
    <property type="evidence" value="ECO:0007669"/>
    <property type="project" value="InterPro"/>
</dbReference>
<dbReference type="PROSITE" id="PS51897">
    <property type="entry name" value="ANNEXIN_2"/>
    <property type="match status" value="4"/>
</dbReference>
<evidence type="ECO:0000256" key="2">
    <source>
        <dbReference type="ARBA" id="ARBA00022737"/>
    </source>
</evidence>
<dbReference type="FunFam" id="1.10.220.10:FF:000001">
    <property type="entry name" value="Annexin"/>
    <property type="match status" value="1"/>
</dbReference>
<dbReference type="GO" id="GO:0001786">
    <property type="term" value="F:phosphatidylserine binding"/>
    <property type="evidence" value="ECO:0007669"/>
    <property type="project" value="TreeGrafter"/>
</dbReference>
<dbReference type="GO" id="GO:0005886">
    <property type="term" value="C:plasma membrane"/>
    <property type="evidence" value="ECO:0007669"/>
    <property type="project" value="TreeGrafter"/>
</dbReference>
<dbReference type="AlphaFoldDB" id="A0AA38M4B3"/>
<dbReference type="InterPro" id="IPR018502">
    <property type="entry name" value="Annexin_repeat"/>
</dbReference>
<name>A0AA38M4B3_9CUCU</name>
<dbReference type="GO" id="GO:0005634">
    <property type="term" value="C:nucleus"/>
    <property type="evidence" value="ECO:0007669"/>
    <property type="project" value="TreeGrafter"/>
</dbReference>
<evidence type="ECO:0000256" key="3">
    <source>
        <dbReference type="ARBA" id="ARBA00022837"/>
    </source>
</evidence>
<evidence type="ECO:0000256" key="1">
    <source>
        <dbReference type="ARBA" id="ARBA00007831"/>
    </source>
</evidence>
<evidence type="ECO:0000313" key="8">
    <source>
        <dbReference type="Proteomes" id="UP001168821"/>
    </source>
</evidence>
<dbReference type="InterPro" id="IPR018252">
    <property type="entry name" value="Annexin_repeat_CS"/>
</dbReference>
<comment type="domain">
    <text evidence="6">A pair of annexin repeats may form one binding site for calcium and phospholipid.</text>
</comment>
<organism evidence="7 8">
    <name type="scientific">Zophobas morio</name>
    <dbReference type="NCBI Taxonomy" id="2755281"/>
    <lineage>
        <taxon>Eukaryota</taxon>
        <taxon>Metazoa</taxon>
        <taxon>Ecdysozoa</taxon>
        <taxon>Arthropoda</taxon>
        <taxon>Hexapoda</taxon>
        <taxon>Insecta</taxon>
        <taxon>Pterygota</taxon>
        <taxon>Neoptera</taxon>
        <taxon>Endopterygota</taxon>
        <taxon>Coleoptera</taxon>
        <taxon>Polyphaga</taxon>
        <taxon>Cucujiformia</taxon>
        <taxon>Tenebrionidae</taxon>
        <taxon>Zophobas</taxon>
    </lineage>
</organism>
<dbReference type="PANTHER" id="PTHR10502:SF102">
    <property type="entry name" value="ANNEXIN B11"/>
    <property type="match status" value="1"/>
</dbReference>
<comment type="similarity">
    <text evidence="1 6">Belongs to the annexin family.</text>
</comment>
<dbReference type="EMBL" id="JALNTZ010000008">
    <property type="protein sequence ID" value="KAJ3643445.1"/>
    <property type="molecule type" value="Genomic_DNA"/>
</dbReference>
<dbReference type="PROSITE" id="PS00223">
    <property type="entry name" value="ANNEXIN_1"/>
    <property type="match status" value="1"/>
</dbReference>
<dbReference type="GO" id="GO:0005737">
    <property type="term" value="C:cytoplasm"/>
    <property type="evidence" value="ECO:0007669"/>
    <property type="project" value="TreeGrafter"/>
</dbReference>
<dbReference type="GO" id="GO:0012506">
    <property type="term" value="C:vesicle membrane"/>
    <property type="evidence" value="ECO:0007669"/>
    <property type="project" value="TreeGrafter"/>
</dbReference>
<dbReference type="Proteomes" id="UP001168821">
    <property type="component" value="Unassembled WGS sequence"/>
</dbReference>
<dbReference type="FunFam" id="1.10.220.10:FF:000002">
    <property type="entry name" value="Annexin"/>
    <property type="match status" value="1"/>
</dbReference>
<evidence type="ECO:0000313" key="7">
    <source>
        <dbReference type="EMBL" id="KAJ3643445.1"/>
    </source>
</evidence>
<proteinExistence type="inferred from homology"/>
<keyword evidence="2 6" id="KW-0677">Repeat</keyword>
<dbReference type="InterPro" id="IPR037104">
    <property type="entry name" value="Annexin_sf"/>
</dbReference>
<dbReference type="SMART" id="SM00335">
    <property type="entry name" value="ANX"/>
    <property type="match status" value="4"/>
</dbReference>
<evidence type="ECO:0000256" key="5">
    <source>
        <dbReference type="ARBA" id="ARBA00023302"/>
    </source>
</evidence>
<gene>
    <name evidence="7" type="ORF">Zmor_026155</name>
</gene>
<dbReference type="GO" id="GO:0005544">
    <property type="term" value="F:calcium-dependent phospholipid binding"/>
    <property type="evidence" value="ECO:0007669"/>
    <property type="project" value="UniProtKB-KW"/>
</dbReference>
<comment type="caution">
    <text evidence="7">The sequence shown here is derived from an EMBL/GenBank/DDBJ whole genome shotgun (WGS) entry which is preliminary data.</text>
</comment>